<protein>
    <submittedName>
        <fullName evidence="2">Uncharacterized protein</fullName>
    </submittedName>
</protein>
<dbReference type="AlphaFoldDB" id="A0A4Y2R981"/>
<evidence type="ECO:0000256" key="1">
    <source>
        <dbReference type="SAM" id="SignalP"/>
    </source>
</evidence>
<accession>A0A4Y2R981</accession>
<keyword evidence="1" id="KW-0732">Signal</keyword>
<dbReference type="EMBL" id="BGPR01016222">
    <property type="protein sequence ID" value="GBN72263.1"/>
    <property type="molecule type" value="Genomic_DNA"/>
</dbReference>
<proteinExistence type="predicted"/>
<feature type="signal peptide" evidence="1">
    <location>
        <begin position="1"/>
        <end position="29"/>
    </location>
</feature>
<comment type="caution">
    <text evidence="2">The sequence shown here is derived from an EMBL/GenBank/DDBJ whole genome shotgun (WGS) entry which is preliminary data.</text>
</comment>
<dbReference type="Proteomes" id="UP000499080">
    <property type="component" value="Unassembled WGS sequence"/>
</dbReference>
<evidence type="ECO:0000313" key="2">
    <source>
        <dbReference type="EMBL" id="GBN72263.1"/>
    </source>
</evidence>
<name>A0A4Y2R981_ARAVE</name>
<sequence>MRSCRISKQVLTSLLGIVMWVWLLGPSSEDGSYPDFGTRWLGIGSDENVFQLGPALSNACLDWGPRSRVYSKGRGHQALGTNSTSRRVDIVPLSAKNY</sequence>
<feature type="chain" id="PRO_5021420790" evidence="1">
    <location>
        <begin position="30"/>
        <end position="98"/>
    </location>
</feature>
<evidence type="ECO:0000313" key="3">
    <source>
        <dbReference type="Proteomes" id="UP000499080"/>
    </source>
</evidence>
<gene>
    <name evidence="2" type="ORF">AVEN_110583_1</name>
</gene>
<keyword evidence="3" id="KW-1185">Reference proteome</keyword>
<reference evidence="2 3" key="1">
    <citation type="journal article" date="2019" name="Sci. Rep.">
        <title>Orb-weaving spider Araneus ventricosus genome elucidates the spidroin gene catalogue.</title>
        <authorList>
            <person name="Kono N."/>
            <person name="Nakamura H."/>
            <person name="Ohtoshi R."/>
            <person name="Moran D.A.P."/>
            <person name="Shinohara A."/>
            <person name="Yoshida Y."/>
            <person name="Fujiwara M."/>
            <person name="Mori M."/>
            <person name="Tomita M."/>
            <person name="Arakawa K."/>
        </authorList>
    </citation>
    <scope>NUCLEOTIDE SEQUENCE [LARGE SCALE GENOMIC DNA]</scope>
</reference>
<organism evidence="2 3">
    <name type="scientific">Araneus ventricosus</name>
    <name type="common">Orbweaver spider</name>
    <name type="synonym">Epeira ventricosa</name>
    <dbReference type="NCBI Taxonomy" id="182803"/>
    <lineage>
        <taxon>Eukaryota</taxon>
        <taxon>Metazoa</taxon>
        <taxon>Ecdysozoa</taxon>
        <taxon>Arthropoda</taxon>
        <taxon>Chelicerata</taxon>
        <taxon>Arachnida</taxon>
        <taxon>Araneae</taxon>
        <taxon>Araneomorphae</taxon>
        <taxon>Entelegynae</taxon>
        <taxon>Araneoidea</taxon>
        <taxon>Araneidae</taxon>
        <taxon>Araneus</taxon>
    </lineage>
</organism>